<protein>
    <submittedName>
        <fullName evidence="1">Uncharacterized protein</fullName>
    </submittedName>
</protein>
<dbReference type="PATRIC" id="fig|1299334.3.peg.7844"/>
<accession>X7ZMX5</accession>
<sequence length="39" mass="4718">MHDVVLRTIPIRLRMVAYSRWMSWPSKVTSRPSAWCSRR</sequence>
<evidence type="ECO:0000313" key="1">
    <source>
        <dbReference type="EMBL" id="EUA20684.1"/>
    </source>
</evidence>
<dbReference type="EMBL" id="JAOB01000070">
    <property type="protein sequence ID" value="EUA20684.1"/>
    <property type="molecule type" value="Genomic_DNA"/>
</dbReference>
<reference evidence="1" key="1">
    <citation type="submission" date="2014-01" db="EMBL/GenBank/DDBJ databases">
        <authorList>
            <person name="Brown-Elliot B."/>
            <person name="Wallace R."/>
            <person name="Lenaerts A."/>
            <person name="Ordway D."/>
            <person name="DeGroote M.A."/>
            <person name="Parker T."/>
            <person name="Sizemore C."/>
            <person name="Tallon L.J."/>
            <person name="Sadzewicz L.K."/>
            <person name="Sengamalay N."/>
            <person name="Fraser C.M."/>
            <person name="Hine E."/>
            <person name="Shefchek K.A."/>
            <person name="Das S.P."/>
            <person name="Tettelin H."/>
        </authorList>
    </citation>
    <scope>NUCLEOTIDE SEQUENCE [LARGE SCALE GENOMIC DNA]</scope>
    <source>
        <strain evidence="1">4042</strain>
    </source>
</reference>
<gene>
    <name evidence="1" type="ORF">I553_3035</name>
</gene>
<proteinExistence type="predicted"/>
<name>X7ZMX5_MYCXE</name>
<organism evidence="1">
    <name type="scientific">Mycobacterium xenopi 4042</name>
    <dbReference type="NCBI Taxonomy" id="1299334"/>
    <lineage>
        <taxon>Bacteria</taxon>
        <taxon>Bacillati</taxon>
        <taxon>Actinomycetota</taxon>
        <taxon>Actinomycetes</taxon>
        <taxon>Mycobacteriales</taxon>
        <taxon>Mycobacteriaceae</taxon>
        <taxon>Mycobacterium</taxon>
    </lineage>
</organism>
<comment type="caution">
    <text evidence="1">The sequence shown here is derived from an EMBL/GenBank/DDBJ whole genome shotgun (WGS) entry which is preliminary data.</text>
</comment>
<dbReference type="AlphaFoldDB" id="X7ZMX5"/>